<name>A0A1I2D7R4_9BACT</name>
<accession>A0A1I2D7R4</accession>
<sequence length="39" mass="4258">MGFEREAFLARAIAKARDEHGDVAPPWARYPEITAGSIG</sequence>
<evidence type="ECO:0000313" key="2">
    <source>
        <dbReference type="Proteomes" id="UP000199400"/>
    </source>
</evidence>
<dbReference type="Proteomes" id="UP000199400">
    <property type="component" value="Unassembled WGS sequence"/>
</dbReference>
<reference evidence="2" key="1">
    <citation type="submission" date="2016-10" db="EMBL/GenBank/DDBJ databases">
        <authorList>
            <person name="Varghese N."/>
            <person name="Submissions S."/>
        </authorList>
    </citation>
    <scope>NUCLEOTIDE SEQUENCE [LARGE SCALE GENOMIC DNA]</scope>
    <source>
        <strain evidence="2">ATCC 25963</strain>
    </source>
</reference>
<evidence type="ECO:0000313" key="1">
    <source>
        <dbReference type="EMBL" id="SFE76576.1"/>
    </source>
</evidence>
<dbReference type="EMBL" id="FOMX01000019">
    <property type="protein sequence ID" value="SFE76576.1"/>
    <property type="molecule type" value="Genomic_DNA"/>
</dbReference>
<dbReference type="AlphaFoldDB" id="A0A1I2D7R4"/>
<keyword evidence="2" id="KW-1185">Reference proteome</keyword>
<gene>
    <name evidence="1" type="ORF">SAMN02745121_05440</name>
</gene>
<protein>
    <submittedName>
        <fullName evidence="1">Uncharacterized protein</fullName>
    </submittedName>
</protein>
<organism evidence="1 2">
    <name type="scientific">Nannocystis exedens</name>
    <dbReference type="NCBI Taxonomy" id="54"/>
    <lineage>
        <taxon>Bacteria</taxon>
        <taxon>Pseudomonadati</taxon>
        <taxon>Myxococcota</taxon>
        <taxon>Polyangia</taxon>
        <taxon>Nannocystales</taxon>
        <taxon>Nannocystaceae</taxon>
        <taxon>Nannocystis</taxon>
    </lineage>
</organism>
<proteinExistence type="predicted"/>